<feature type="non-terminal residue" evidence="4">
    <location>
        <position position="103"/>
    </location>
</feature>
<dbReference type="PANTHER" id="PTHR11638">
    <property type="entry name" value="ATP-DEPENDENT CLP PROTEASE"/>
    <property type="match status" value="1"/>
</dbReference>
<keyword evidence="2" id="KW-0067">ATP-binding</keyword>
<evidence type="ECO:0000259" key="3">
    <source>
        <dbReference type="SMART" id="SM01086"/>
    </source>
</evidence>
<dbReference type="SUPFAM" id="SSF52540">
    <property type="entry name" value="P-loop containing nucleoside triphosphate hydrolases"/>
    <property type="match status" value="1"/>
</dbReference>
<organism evidence="4">
    <name type="scientific">gut metagenome</name>
    <dbReference type="NCBI Taxonomy" id="749906"/>
    <lineage>
        <taxon>unclassified sequences</taxon>
        <taxon>metagenomes</taxon>
        <taxon>organismal metagenomes</taxon>
    </lineage>
</organism>
<dbReference type="GO" id="GO:0016887">
    <property type="term" value="F:ATP hydrolysis activity"/>
    <property type="evidence" value="ECO:0007669"/>
    <property type="project" value="TreeGrafter"/>
</dbReference>
<dbReference type="Pfam" id="PF10431">
    <property type="entry name" value="ClpB_D2-small"/>
    <property type="match status" value="1"/>
</dbReference>
<dbReference type="AlphaFoldDB" id="J9FMU1"/>
<reference evidence="4" key="1">
    <citation type="journal article" date="2012" name="PLoS ONE">
        <title>Gene sets for utilization of primary and secondary nutrition supplies in the distal gut of endangered iberian lynx.</title>
        <authorList>
            <person name="Alcaide M."/>
            <person name="Messina E."/>
            <person name="Richter M."/>
            <person name="Bargiela R."/>
            <person name="Peplies J."/>
            <person name="Huws S.A."/>
            <person name="Newbold C.J."/>
            <person name="Golyshin P.N."/>
            <person name="Simon M.A."/>
            <person name="Lopez G."/>
            <person name="Yakimov M.M."/>
            <person name="Ferrer M."/>
        </authorList>
    </citation>
    <scope>NUCLEOTIDE SEQUENCE</scope>
</reference>
<dbReference type="PANTHER" id="PTHR11638:SF18">
    <property type="entry name" value="HEAT SHOCK PROTEIN 104"/>
    <property type="match status" value="1"/>
</dbReference>
<dbReference type="SMART" id="SM01086">
    <property type="entry name" value="ClpB_D2-small"/>
    <property type="match status" value="1"/>
</dbReference>
<evidence type="ECO:0000256" key="1">
    <source>
        <dbReference type="ARBA" id="ARBA00022741"/>
    </source>
</evidence>
<name>J9FMU1_9ZZZZ</name>
<evidence type="ECO:0000256" key="2">
    <source>
        <dbReference type="ARBA" id="ARBA00022840"/>
    </source>
</evidence>
<evidence type="ECO:0000313" key="4">
    <source>
        <dbReference type="EMBL" id="EJW90922.1"/>
    </source>
</evidence>
<dbReference type="InterPro" id="IPR027417">
    <property type="entry name" value="P-loop_NTPase"/>
</dbReference>
<protein>
    <submittedName>
        <fullName evidence="4">Protein containing Clp ATPase</fullName>
    </submittedName>
</protein>
<dbReference type="InterPro" id="IPR019489">
    <property type="entry name" value="Clp_ATPase_C"/>
</dbReference>
<keyword evidence="1" id="KW-0547">Nucleotide-binding</keyword>
<comment type="caution">
    <text evidence="4">The sequence shown here is derived from an EMBL/GenBank/DDBJ whole genome shotgun (WGS) entry which is preliminary data.</text>
</comment>
<sequence length="103" mass="11571">MNRLDEIVFYKPLTRHEIGGIVELLLQNLRERMAEQQLNLTVTDAAKDAIVEGGYDPVYGARPLKRFIQSRAETLIAKEIIRGQHAAGDTLTLDAQNGELVLR</sequence>
<gene>
    <name evidence="4" type="ORF">EVA_20973</name>
</gene>
<dbReference type="InterPro" id="IPR050130">
    <property type="entry name" value="ClpA_ClpB"/>
</dbReference>
<dbReference type="Gene3D" id="1.10.8.60">
    <property type="match status" value="1"/>
</dbReference>
<feature type="domain" description="Clp ATPase C-terminal" evidence="3">
    <location>
        <begin position="13"/>
        <end position="102"/>
    </location>
</feature>
<dbReference type="GO" id="GO:0005524">
    <property type="term" value="F:ATP binding"/>
    <property type="evidence" value="ECO:0007669"/>
    <property type="project" value="UniProtKB-KW"/>
</dbReference>
<dbReference type="GO" id="GO:0005737">
    <property type="term" value="C:cytoplasm"/>
    <property type="evidence" value="ECO:0007669"/>
    <property type="project" value="TreeGrafter"/>
</dbReference>
<accession>J9FMU1</accession>
<proteinExistence type="predicted"/>
<dbReference type="EMBL" id="AMCI01008529">
    <property type="protein sequence ID" value="EJW90922.1"/>
    <property type="molecule type" value="Genomic_DNA"/>
</dbReference>
<dbReference type="GO" id="GO:0034605">
    <property type="term" value="P:cellular response to heat"/>
    <property type="evidence" value="ECO:0007669"/>
    <property type="project" value="TreeGrafter"/>
</dbReference>